<evidence type="ECO:0000313" key="1">
    <source>
        <dbReference type="EMBL" id="HIZ85167.1"/>
    </source>
</evidence>
<reference evidence="1" key="2">
    <citation type="submission" date="2021-04" db="EMBL/GenBank/DDBJ databases">
        <authorList>
            <person name="Gilroy R."/>
        </authorList>
    </citation>
    <scope>NUCLEOTIDE SEQUENCE</scope>
    <source>
        <strain evidence="1">Gambia16-554</strain>
    </source>
</reference>
<sequence length="97" mass="11346">YIECMMSTSIRYTSQPNNTNIDITALVTNAYYILETLPINMSMPFLGIFGFWGKRNDNLPESETYCTWDSPEIFEYEMNSDGYPVRVGNWQITYLED</sequence>
<accession>A0A9D2GN70</accession>
<dbReference type="EMBL" id="DXAW01000029">
    <property type="protein sequence ID" value="HIZ85167.1"/>
    <property type="molecule type" value="Genomic_DNA"/>
</dbReference>
<gene>
    <name evidence="1" type="ORF">IAC04_01585</name>
</gene>
<proteinExistence type="predicted"/>
<feature type="non-terminal residue" evidence="1">
    <location>
        <position position="1"/>
    </location>
</feature>
<name>A0A9D2GN70_9BACT</name>
<dbReference type="Proteomes" id="UP000824115">
    <property type="component" value="Unassembled WGS sequence"/>
</dbReference>
<evidence type="ECO:0000313" key="2">
    <source>
        <dbReference type="Proteomes" id="UP000824115"/>
    </source>
</evidence>
<comment type="caution">
    <text evidence="1">The sequence shown here is derived from an EMBL/GenBank/DDBJ whole genome shotgun (WGS) entry which is preliminary data.</text>
</comment>
<protein>
    <submittedName>
        <fullName evidence="1">Uncharacterized protein</fullName>
    </submittedName>
</protein>
<organism evidence="1 2">
    <name type="scientific">Candidatus Coprenecus stercoravium</name>
    <dbReference type="NCBI Taxonomy" id="2840735"/>
    <lineage>
        <taxon>Bacteria</taxon>
        <taxon>Pseudomonadati</taxon>
        <taxon>Bacteroidota</taxon>
        <taxon>Bacteroidia</taxon>
        <taxon>Bacteroidales</taxon>
        <taxon>Rikenellaceae</taxon>
        <taxon>Rikenellaceae incertae sedis</taxon>
        <taxon>Candidatus Coprenecus</taxon>
    </lineage>
</organism>
<dbReference type="AlphaFoldDB" id="A0A9D2GN70"/>
<reference evidence="1" key="1">
    <citation type="journal article" date="2021" name="PeerJ">
        <title>Extensive microbial diversity within the chicken gut microbiome revealed by metagenomics and culture.</title>
        <authorList>
            <person name="Gilroy R."/>
            <person name="Ravi A."/>
            <person name="Getino M."/>
            <person name="Pursley I."/>
            <person name="Horton D.L."/>
            <person name="Alikhan N.F."/>
            <person name="Baker D."/>
            <person name="Gharbi K."/>
            <person name="Hall N."/>
            <person name="Watson M."/>
            <person name="Adriaenssens E.M."/>
            <person name="Foster-Nyarko E."/>
            <person name="Jarju S."/>
            <person name="Secka A."/>
            <person name="Antonio M."/>
            <person name="Oren A."/>
            <person name="Chaudhuri R.R."/>
            <person name="La Ragione R."/>
            <person name="Hildebrand F."/>
            <person name="Pallen M.J."/>
        </authorList>
    </citation>
    <scope>NUCLEOTIDE SEQUENCE</scope>
    <source>
        <strain evidence="1">Gambia16-554</strain>
    </source>
</reference>